<sequence>MSSSGAFRRLQAWLAWAGLIPLLVIGREVPAQSDADDPAVLEGHNWYLAEAHTSKGESLPVFTPPNAEPIVLRFHGRSLAVTGCNTLGEGYVLANGRIVQSRSEQDLVTRTARGCEARRGMADDAILVLFNGDPRYRLVPPVRRSEGPRLVLESPADMTVVFRGEPTAEKRFGSKGETIYFDIAPQAIRCALPGRPVHDCLQVRQLFEQRDGSYLPDRNEVPAGQAGPWQLLYDGIEGVNPQEGRESGWYVGLRRFRREGSETGAPYAYVLFGR</sequence>
<reference evidence="2" key="1">
    <citation type="journal article" date="2019" name="Int. J. Syst. Evol. Microbiol.">
        <title>The Global Catalogue of Microorganisms (GCM) 10K type strain sequencing project: providing services to taxonomists for standard genome sequencing and annotation.</title>
        <authorList>
            <consortium name="The Broad Institute Genomics Platform"/>
            <consortium name="The Broad Institute Genome Sequencing Center for Infectious Disease"/>
            <person name="Wu L."/>
            <person name="Ma J."/>
        </authorList>
    </citation>
    <scope>NUCLEOTIDE SEQUENCE [LARGE SCALE GENOMIC DNA]</scope>
    <source>
        <strain evidence="2">CCUG 30340</strain>
    </source>
</reference>
<accession>A0ABV9QYQ1</accession>
<dbReference type="RefSeq" id="WP_380022814.1">
    <property type="nucleotide sequence ID" value="NZ_JBHSHD010000017.1"/>
</dbReference>
<evidence type="ECO:0008006" key="3">
    <source>
        <dbReference type="Google" id="ProtNLM"/>
    </source>
</evidence>
<dbReference type="Proteomes" id="UP001595886">
    <property type="component" value="Unassembled WGS sequence"/>
</dbReference>
<comment type="caution">
    <text evidence="1">The sequence shown here is derived from an EMBL/GenBank/DDBJ whole genome shotgun (WGS) entry which is preliminary data.</text>
</comment>
<gene>
    <name evidence="1" type="ORF">ACFO6Q_19380</name>
</gene>
<name>A0ABV9QYQ1_9GAMM</name>
<dbReference type="Gene3D" id="2.40.128.270">
    <property type="match status" value="1"/>
</dbReference>
<keyword evidence="2" id="KW-1185">Reference proteome</keyword>
<dbReference type="InterPro" id="IPR038670">
    <property type="entry name" value="HslJ-like_sf"/>
</dbReference>
<dbReference type="EMBL" id="JBHSHD010000017">
    <property type="protein sequence ID" value="MFC4822490.1"/>
    <property type="molecule type" value="Genomic_DNA"/>
</dbReference>
<organism evidence="1 2">
    <name type="scientific">Dokdonella ginsengisoli</name>
    <dbReference type="NCBI Taxonomy" id="363846"/>
    <lineage>
        <taxon>Bacteria</taxon>
        <taxon>Pseudomonadati</taxon>
        <taxon>Pseudomonadota</taxon>
        <taxon>Gammaproteobacteria</taxon>
        <taxon>Lysobacterales</taxon>
        <taxon>Rhodanobacteraceae</taxon>
        <taxon>Dokdonella</taxon>
    </lineage>
</organism>
<evidence type="ECO:0000313" key="1">
    <source>
        <dbReference type="EMBL" id="MFC4822490.1"/>
    </source>
</evidence>
<proteinExistence type="predicted"/>
<protein>
    <recommendedName>
        <fullName evidence="3">META domain-containing protein</fullName>
    </recommendedName>
</protein>
<evidence type="ECO:0000313" key="2">
    <source>
        <dbReference type="Proteomes" id="UP001595886"/>
    </source>
</evidence>